<keyword evidence="2 3" id="KW-0694">RNA-binding</keyword>
<dbReference type="PANTHER" id="PTHR23189">
    <property type="entry name" value="RNA RECOGNITION MOTIF-CONTAINING"/>
    <property type="match status" value="1"/>
</dbReference>
<feature type="compositionally biased region" description="Polar residues" evidence="4">
    <location>
        <begin position="924"/>
        <end position="938"/>
    </location>
</feature>
<dbReference type="GO" id="GO:0003723">
    <property type="term" value="F:RNA binding"/>
    <property type="evidence" value="ECO:0000318"/>
    <property type="project" value="GO_Central"/>
</dbReference>
<dbReference type="InterPro" id="IPR035979">
    <property type="entry name" value="RBD_domain_sf"/>
</dbReference>
<proteinExistence type="predicted"/>
<evidence type="ECO:0000313" key="6">
    <source>
        <dbReference type="EMBL" id="KMZ75001.1"/>
    </source>
</evidence>
<dbReference type="OMA" id="NANGHLM"/>
<evidence type="ECO:0000256" key="1">
    <source>
        <dbReference type="ARBA" id="ARBA00022737"/>
    </source>
</evidence>
<organism evidence="6 7">
    <name type="scientific">Zostera marina</name>
    <name type="common">Eelgrass</name>
    <dbReference type="NCBI Taxonomy" id="29655"/>
    <lineage>
        <taxon>Eukaryota</taxon>
        <taxon>Viridiplantae</taxon>
        <taxon>Streptophyta</taxon>
        <taxon>Embryophyta</taxon>
        <taxon>Tracheophyta</taxon>
        <taxon>Spermatophyta</taxon>
        <taxon>Magnoliopsida</taxon>
        <taxon>Liliopsida</taxon>
        <taxon>Zosteraceae</taxon>
        <taxon>Zostera</taxon>
    </lineage>
</organism>
<evidence type="ECO:0000256" key="3">
    <source>
        <dbReference type="PROSITE-ProRule" id="PRU00176"/>
    </source>
</evidence>
<dbReference type="PROSITE" id="PS50102">
    <property type="entry name" value="RRM"/>
    <property type="match status" value="2"/>
</dbReference>
<dbReference type="AlphaFoldDB" id="A0A0K9Q125"/>
<evidence type="ECO:0000259" key="5">
    <source>
        <dbReference type="PROSITE" id="PS50102"/>
    </source>
</evidence>
<protein>
    <submittedName>
        <fullName evidence="6">Protein MEI2-like 4</fullName>
    </submittedName>
</protein>
<dbReference type="EMBL" id="LFYR01000216">
    <property type="protein sequence ID" value="KMZ75001.1"/>
    <property type="molecule type" value="Genomic_DNA"/>
</dbReference>
<feature type="domain" description="RRM" evidence="5">
    <location>
        <begin position="321"/>
        <end position="394"/>
    </location>
</feature>
<keyword evidence="7" id="KW-1185">Reference proteome</keyword>
<feature type="region of interest" description="Disordered" evidence="4">
    <location>
        <begin position="694"/>
        <end position="714"/>
    </location>
</feature>
<dbReference type="InterPro" id="IPR034453">
    <property type="entry name" value="MEI2-like_RRM1"/>
</dbReference>
<dbReference type="CDD" id="cd12531">
    <property type="entry name" value="RRM3_MEI2_like"/>
    <property type="match status" value="1"/>
</dbReference>
<dbReference type="Proteomes" id="UP000036987">
    <property type="component" value="Unassembled WGS sequence"/>
</dbReference>
<sequence length="938" mass="104532">MPSKTMEQRRLPSMNVSPVSSSFFSDEIRLPAQRQVGFWKSESLTDNQGVMQSESGEAITSEPFELPMGSWSAANYCLSRRSNGLGQQAMFAQPDSLNITENKIDLNEVYYESRLFSSSLPGILHKKYPNDALFDQSVSIIDTNFDEENVTPESLKEIEAQTIGDLLPDDDDLFSGVIDAVKIEFSASTNNNDDADDDLFYSGGGMELESNCIPNEKKADVNILFGGEFIHSVHPSRTLFVNNIENLEDADLKVIFERYGDIHMLYTTFRHRGFVIISYYDLRSACNAMRELQSKLIMNKRLDIHFGTSKNNSLKKDKNQGMLLVSNLDSSVSNGHLNKIFGLYGEIKEIRDIPHRRQYKFIEFYDIRASEAALCGLNMSDIMGKRIQIELSHPDSTQWLMQQDEANLYDIKGSPNSSPSLCYGGIAFGAVTSRSIDNGPLQGLNSLSQGSDSFPHYLSSPVNITSVGIHSNQPTIDDLNNSLGQLNFGLQCMPNFLSHSISDHCDGMCNSNSYHSSNTTVSSMALNFVGHADGVDVMRISGGQKSAGINQQSFANSEQAFSSPGNSQHLLHGHQYLWNSSTSPYHRTPGMLMWPNSPSQLHGHPRETSNMLSNILPLRHHHVGSAPTGNPSWDRNHLYSGDLTDSNVFHPGSLGNIGFSGSPLHPLEFTSQNMFPQVGGNCIDNLISSSHVGLPSPQQKYRTHHGSRNPMIPMPTTFDSSTDRVRSRRSDVSSNQVDSKKQYELDIERIIRGEDSRTTLMIKNIPNKYTSKMLLTAIDENHRGNYDFIYLPIDFKNKCNVGYAFINLIDPQQIITFYKAFNGKKWEKFNSEKVATLTYARIQGKPALIAHFQNSSLMNEDKRCRPILFRSDGPNAGDQEPFPTGMNIRSRSGRSRTQSNEDNHQGSSSSPPNCANVEDHSEVCNKSTTFIPKGNASS</sequence>
<dbReference type="Gene3D" id="3.30.70.330">
    <property type="match status" value="2"/>
</dbReference>
<dbReference type="CDD" id="cd12524">
    <property type="entry name" value="RRM1_MEI2_like"/>
    <property type="match status" value="1"/>
</dbReference>
<accession>A0A0K9Q125</accession>
<dbReference type="SMART" id="SM00360">
    <property type="entry name" value="RRM"/>
    <property type="match status" value="3"/>
</dbReference>
<dbReference type="InterPro" id="IPR000504">
    <property type="entry name" value="RRM_dom"/>
</dbReference>
<evidence type="ECO:0000256" key="2">
    <source>
        <dbReference type="ARBA" id="ARBA00022884"/>
    </source>
</evidence>
<dbReference type="InterPro" id="IPR034454">
    <property type="entry name" value="MEI2-like_RRM3"/>
</dbReference>
<dbReference type="GO" id="GO:0045836">
    <property type="term" value="P:positive regulation of meiotic nuclear division"/>
    <property type="evidence" value="ECO:0000318"/>
    <property type="project" value="GO_Central"/>
</dbReference>
<dbReference type="Pfam" id="PF04059">
    <property type="entry name" value="RRM_2"/>
    <property type="match status" value="1"/>
</dbReference>
<dbReference type="OrthoDB" id="417481at2759"/>
<keyword evidence="1" id="KW-0677">Repeat</keyword>
<name>A0A0K9Q125_ZOSMR</name>
<feature type="region of interest" description="Disordered" evidence="4">
    <location>
        <begin position="868"/>
        <end position="938"/>
    </location>
</feature>
<dbReference type="SUPFAM" id="SSF54928">
    <property type="entry name" value="RNA-binding domain, RBD"/>
    <property type="match status" value="2"/>
</dbReference>
<dbReference type="InterPro" id="IPR012677">
    <property type="entry name" value="Nucleotide-bd_a/b_plait_sf"/>
</dbReference>
<evidence type="ECO:0000313" key="7">
    <source>
        <dbReference type="Proteomes" id="UP000036987"/>
    </source>
</evidence>
<gene>
    <name evidence="6" type="ORF">ZOSMA_11G00220</name>
</gene>
<feature type="domain" description="RRM" evidence="5">
    <location>
        <begin position="237"/>
        <end position="309"/>
    </location>
</feature>
<dbReference type="Pfam" id="PF00076">
    <property type="entry name" value="RRM_1"/>
    <property type="match status" value="2"/>
</dbReference>
<dbReference type="InterPro" id="IPR007201">
    <property type="entry name" value="Mei2-like_Rrm_C"/>
</dbReference>
<feature type="compositionally biased region" description="Polar residues" evidence="4">
    <location>
        <begin position="887"/>
        <end position="898"/>
    </location>
</feature>
<reference evidence="7" key="1">
    <citation type="journal article" date="2016" name="Nature">
        <title>The genome of the seagrass Zostera marina reveals angiosperm adaptation to the sea.</title>
        <authorList>
            <person name="Olsen J.L."/>
            <person name="Rouze P."/>
            <person name="Verhelst B."/>
            <person name="Lin Y.-C."/>
            <person name="Bayer T."/>
            <person name="Collen J."/>
            <person name="Dattolo E."/>
            <person name="De Paoli E."/>
            <person name="Dittami S."/>
            <person name="Maumus F."/>
            <person name="Michel G."/>
            <person name="Kersting A."/>
            <person name="Lauritano C."/>
            <person name="Lohaus R."/>
            <person name="Toepel M."/>
            <person name="Tonon T."/>
            <person name="Vanneste K."/>
            <person name="Amirebrahimi M."/>
            <person name="Brakel J."/>
            <person name="Bostroem C."/>
            <person name="Chovatia M."/>
            <person name="Grimwood J."/>
            <person name="Jenkins J.W."/>
            <person name="Jueterbock A."/>
            <person name="Mraz A."/>
            <person name="Stam W.T."/>
            <person name="Tice H."/>
            <person name="Bornberg-Bauer E."/>
            <person name="Green P.J."/>
            <person name="Pearson G.A."/>
            <person name="Procaccini G."/>
            <person name="Duarte C.M."/>
            <person name="Schmutz J."/>
            <person name="Reusch T.B.H."/>
            <person name="Van de Peer Y."/>
        </authorList>
    </citation>
    <scope>NUCLEOTIDE SEQUENCE [LARGE SCALE GENOMIC DNA]</scope>
    <source>
        <strain evidence="7">cv. Finnish</strain>
    </source>
</reference>
<comment type="caution">
    <text evidence="6">The sequence shown here is derived from an EMBL/GenBank/DDBJ whole genome shotgun (WGS) entry which is preliminary data.</text>
</comment>
<dbReference type="FunFam" id="3.30.70.330:FF:000101">
    <property type="entry name" value="Protein MEI2-like 1"/>
    <property type="match status" value="1"/>
</dbReference>
<evidence type="ECO:0000256" key="4">
    <source>
        <dbReference type="SAM" id="MobiDB-lite"/>
    </source>
</evidence>